<feature type="region of interest" description="Disordered" evidence="1">
    <location>
        <begin position="1"/>
        <end position="208"/>
    </location>
</feature>
<evidence type="ECO:0008006" key="4">
    <source>
        <dbReference type="Google" id="ProtNLM"/>
    </source>
</evidence>
<comment type="caution">
    <text evidence="2">The sequence shown here is derived from an EMBL/GenBank/DDBJ whole genome shotgun (WGS) entry which is preliminary data.</text>
</comment>
<evidence type="ECO:0000256" key="1">
    <source>
        <dbReference type="SAM" id="MobiDB-lite"/>
    </source>
</evidence>
<dbReference type="EMBL" id="MCFL01000065">
    <property type="protein sequence ID" value="ORZ31206.1"/>
    <property type="molecule type" value="Genomic_DNA"/>
</dbReference>
<gene>
    <name evidence="2" type="ORF">BCR44DRAFT_1405524</name>
</gene>
<keyword evidence="3" id="KW-1185">Reference proteome</keyword>
<evidence type="ECO:0000313" key="3">
    <source>
        <dbReference type="Proteomes" id="UP000193411"/>
    </source>
</evidence>
<feature type="compositionally biased region" description="Polar residues" evidence="1">
    <location>
        <begin position="141"/>
        <end position="157"/>
    </location>
</feature>
<dbReference type="Proteomes" id="UP000193411">
    <property type="component" value="Unassembled WGS sequence"/>
</dbReference>
<feature type="non-terminal residue" evidence="2">
    <location>
        <position position="596"/>
    </location>
</feature>
<protein>
    <recommendedName>
        <fullName evidence="4">DDE-1 domain-containing protein</fullName>
    </recommendedName>
</protein>
<dbReference type="PANTHER" id="PTHR35871">
    <property type="entry name" value="EXPRESSED PROTEIN"/>
    <property type="match status" value="1"/>
</dbReference>
<feature type="compositionally biased region" description="Polar residues" evidence="1">
    <location>
        <begin position="25"/>
        <end position="34"/>
    </location>
</feature>
<dbReference type="PANTHER" id="PTHR35871:SF1">
    <property type="entry name" value="CXC1-LIKE CYSTEINE CLUSTER ASSOCIATED WITH KDZ TRANSPOSASES DOMAIN-CONTAINING PROTEIN"/>
    <property type="match status" value="1"/>
</dbReference>
<organism evidence="2 3">
    <name type="scientific">Catenaria anguillulae PL171</name>
    <dbReference type="NCBI Taxonomy" id="765915"/>
    <lineage>
        <taxon>Eukaryota</taxon>
        <taxon>Fungi</taxon>
        <taxon>Fungi incertae sedis</taxon>
        <taxon>Blastocladiomycota</taxon>
        <taxon>Blastocladiomycetes</taxon>
        <taxon>Blastocladiales</taxon>
        <taxon>Catenariaceae</taxon>
        <taxon>Catenaria</taxon>
    </lineage>
</organism>
<dbReference type="AlphaFoldDB" id="A0A1Y2H9F5"/>
<feature type="compositionally biased region" description="Low complexity" evidence="1">
    <location>
        <begin position="162"/>
        <end position="182"/>
    </location>
</feature>
<proteinExistence type="predicted"/>
<feature type="compositionally biased region" description="Polar residues" evidence="1">
    <location>
        <begin position="99"/>
        <end position="109"/>
    </location>
</feature>
<dbReference type="STRING" id="765915.A0A1Y2H9F5"/>
<sequence length="596" mass="65309">MARRSKRSLQVSRQQQKIKDGLRDASTQYGNENGQDYDLRALAGLPPKQEHRSRKARQPPPVKRPLNLVLSSDDEQVADPVAQPGPTKRPRPKQGMTYDENQMPASNGNALLPDSRTNAAPRKTAPPQVLSQLQRKEPRAPTTSKLDAHPLQSTPTCAPTDGAQAPAPQQSPSSPPASGGSANSKANKSPRNPTSGASQPSAPSCRCASIPPGRSQPCGWCSGYGRIAHTTRVTESEKEELLKVSAAARKYMPTSGKAAGKIKATHAMRAMAVHLYIQFRLRGHGKDWSRKQAATEVYQTSRRAGRVKKEYASLVATGTLIKFKSGGDRSKQSWLLTQDDKLQQMREWLESQPRGKVTAASFASWVTSAILKPIADAEAAAATSAAPKRNWAVLTERLAKRYLRLLGWVYAKDAKGAYTDGKCRDDVLAEREAFIAAMDGLAPRMRTTVEELVHQDSLDDALKRLVVPVYHDECTFMANDCQTVYWKPRWTHPLKKKSRGRGIMVSSFVCECHGELTVGNSTTIGGARVLFEYGARAQGYWTGTDLYHQVLDRLIPVFNAMHGNGPNGRPCQGLFVFDNATGHKIFAPDALVAKKL</sequence>
<dbReference type="OrthoDB" id="5400049at2759"/>
<feature type="compositionally biased region" description="Polar residues" evidence="1">
    <location>
        <begin position="183"/>
        <end position="202"/>
    </location>
</feature>
<name>A0A1Y2H9F5_9FUNG</name>
<evidence type="ECO:0000313" key="2">
    <source>
        <dbReference type="EMBL" id="ORZ31206.1"/>
    </source>
</evidence>
<accession>A0A1Y2H9F5</accession>
<reference evidence="2 3" key="1">
    <citation type="submission" date="2016-07" db="EMBL/GenBank/DDBJ databases">
        <title>Pervasive Adenine N6-methylation of Active Genes in Fungi.</title>
        <authorList>
            <consortium name="DOE Joint Genome Institute"/>
            <person name="Mondo S.J."/>
            <person name="Dannebaum R.O."/>
            <person name="Kuo R.C."/>
            <person name="Labutti K."/>
            <person name="Haridas S."/>
            <person name="Kuo A."/>
            <person name="Salamov A."/>
            <person name="Ahrendt S.R."/>
            <person name="Lipzen A."/>
            <person name="Sullivan W."/>
            <person name="Andreopoulos W.B."/>
            <person name="Clum A."/>
            <person name="Lindquist E."/>
            <person name="Daum C."/>
            <person name="Ramamoorthy G.K."/>
            <person name="Gryganskyi A."/>
            <person name="Culley D."/>
            <person name="Magnuson J.K."/>
            <person name="James T.Y."/>
            <person name="O'Malley M.A."/>
            <person name="Stajich J.E."/>
            <person name="Spatafora J.W."/>
            <person name="Visel A."/>
            <person name="Grigoriev I.V."/>
        </authorList>
    </citation>
    <scope>NUCLEOTIDE SEQUENCE [LARGE SCALE GENOMIC DNA]</scope>
    <source>
        <strain evidence="2 3">PL171</strain>
    </source>
</reference>